<keyword evidence="2" id="KW-1185">Reference proteome</keyword>
<gene>
    <name evidence="1" type="ORF">CC78DRAFT_586752</name>
</gene>
<evidence type="ECO:0000313" key="2">
    <source>
        <dbReference type="Proteomes" id="UP000800093"/>
    </source>
</evidence>
<proteinExistence type="predicted"/>
<sequence length="276" mass="30904">METSGPPKKDALNAITGAPQVLLTPPSPIHAQTTNLRIVSPILHIPDHPPITTTLTRTQLTILFPTLHIFILPSHPSIALLPANSITYTGVSNALKWYEADVKDSSTLFISTIDGTVEIYQALAFMGNNVKGDLLGYLFSQIEKEIGGSVCLDDIKDVWKLRSLPFTEGVMRLVVRRLARALLARNSPKVQGDLTKRLDAEGGFEQVIEDEERVWDWVKSEPYLAGQVVRVMGRMEKERKRAVRTSPAKRVRRMVRKRSAVNCFESVLQTVEEETY</sequence>
<comment type="caution">
    <text evidence="1">The sequence shown here is derived from an EMBL/GenBank/DDBJ whole genome shotgun (WGS) entry which is preliminary data.</text>
</comment>
<organism evidence="1 2">
    <name type="scientific">Lojkania enalia</name>
    <dbReference type="NCBI Taxonomy" id="147567"/>
    <lineage>
        <taxon>Eukaryota</taxon>
        <taxon>Fungi</taxon>
        <taxon>Dikarya</taxon>
        <taxon>Ascomycota</taxon>
        <taxon>Pezizomycotina</taxon>
        <taxon>Dothideomycetes</taxon>
        <taxon>Pleosporomycetidae</taxon>
        <taxon>Pleosporales</taxon>
        <taxon>Pleosporales incertae sedis</taxon>
        <taxon>Lojkania</taxon>
    </lineage>
</organism>
<accession>A0A9P4K112</accession>
<reference evidence="2" key="1">
    <citation type="journal article" date="2020" name="Stud. Mycol.">
        <title>101 Dothideomycetes genomes: A test case for predicting lifestyles and emergence of pathogens.</title>
        <authorList>
            <person name="Haridas S."/>
            <person name="Albert R."/>
            <person name="Binder M."/>
            <person name="Bloem J."/>
            <person name="LaButti K."/>
            <person name="Salamov A."/>
            <person name="Andreopoulos B."/>
            <person name="Baker S."/>
            <person name="Barry K."/>
            <person name="Bills G."/>
            <person name="Bluhm B."/>
            <person name="Cannon C."/>
            <person name="Castanera R."/>
            <person name="Culley D."/>
            <person name="Daum C."/>
            <person name="Ezra D."/>
            <person name="Gonzalez J."/>
            <person name="Henrissat B."/>
            <person name="Kuo A."/>
            <person name="Liang C."/>
            <person name="Lipzen A."/>
            <person name="Lutzoni F."/>
            <person name="Magnuson J."/>
            <person name="Mondo S."/>
            <person name="Nolan M."/>
            <person name="Ohm R."/>
            <person name="Pangilinan J."/>
            <person name="Park H.-J."/>
            <person name="Ramirez L."/>
            <person name="Alfaro M."/>
            <person name="Sun H."/>
            <person name="Tritt A."/>
            <person name="Yoshinaga Y."/>
            <person name="Zwiers L.-H."/>
            <person name="Turgeon B."/>
            <person name="Goodwin S."/>
            <person name="Spatafora J."/>
            <person name="Crous P."/>
            <person name="Grigoriev I."/>
        </authorList>
    </citation>
    <scope>NUCLEOTIDE SEQUENCE [LARGE SCALE GENOMIC DNA]</scope>
    <source>
        <strain evidence="2">CBS 304.66</strain>
    </source>
</reference>
<dbReference type="Proteomes" id="UP000800093">
    <property type="component" value="Unassembled WGS sequence"/>
</dbReference>
<dbReference type="OrthoDB" id="3755880at2759"/>
<dbReference type="EMBL" id="ML986741">
    <property type="protein sequence ID" value="KAF2258723.1"/>
    <property type="molecule type" value="Genomic_DNA"/>
</dbReference>
<name>A0A9P4K112_9PLEO</name>
<dbReference type="AlphaFoldDB" id="A0A9P4K112"/>
<protein>
    <submittedName>
        <fullName evidence="1">Uncharacterized protein</fullName>
    </submittedName>
</protein>
<evidence type="ECO:0000313" key="1">
    <source>
        <dbReference type="EMBL" id="KAF2258723.1"/>
    </source>
</evidence>